<accession>A0A8J5VRA3</accession>
<proteinExistence type="predicted"/>
<feature type="compositionally biased region" description="Polar residues" evidence="1">
    <location>
        <begin position="36"/>
        <end position="48"/>
    </location>
</feature>
<sequence>MEQHDRVTALLLLERPHTAARYRALGKASPKERIVQRTSGNHRSTSLGRNAGKPPLAPTSSARAHRWMKTNSVKREDIGERVRAHQLEGDLHVVFVSRRRASCRPPAASPPPSASPASRRLRPPPRPPAVSAAPARLPGLPPPPSHPRLPAASTASARLVDMPLNMQECVEK</sequence>
<dbReference type="EMBL" id="JAAALK010000282">
    <property type="protein sequence ID" value="KAG8081422.1"/>
    <property type="molecule type" value="Genomic_DNA"/>
</dbReference>
<dbReference type="AlphaFoldDB" id="A0A8J5VRA3"/>
<protein>
    <submittedName>
        <fullName evidence="2">Uncharacterized protein</fullName>
    </submittedName>
</protein>
<name>A0A8J5VRA3_ZIZPA</name>
<evidence type="ECO:0000256" key="1">
    <source>
        <dbReference type="SAM" id="MobiDB-lite"/>
    </source>
</evidence>
<comment type="caution">
    <text evidence="2">The sequence shown here is derived from an EMBL/GenBank/DDBJ whole genome shotgun (WGS) entry which is preliminary data.</text>
</comment>
<feature type="compositionally biased region" description="Low complexity" evidence="1">
    <location>
        <begin position="129"/>
        <end position="138"/>
    </location>
</feature>
<evidence type="ECO:0000313" key="2">
    <source>
        <dbReference type="EMBL" id="KAG8081422.1"/>
    </source>
</evidence>
<reference evidence="2" key="2">
    <citation type="submission" date="2021-02" db="EMBL/GenBank/DDBJ databases">
        <authorList>
            <person name="Kimball J.A."/>
            <person name="Haas M.W."/>
            <person name="Macchietto M."/>
            <person name="Kono T."/>
            <person name="Duquette J."/>
            <person name="Shao M."/>
        </authorList>
    </citation>
    <scope>NUCLEOTIDE SEQUENCE</scope>
    <source>
        <tissue evidence="2">Fresh leaf tissue</tissue>
    </source>
</reference>
<gene>
    <name evidence="2" type="ORF">GUJ93_ZPchr0007g4178</name>
</gene>
<evidence type="ECO:0000313" key="3">
    <source>
        <dbReference type="Proteomes" id="UP000729402"/>
    </source>
</evidence>
<dbReference type="Proteomes" id="UP000729402">
    <property type="component" value="Unassembled WGS sequence"/>
</dbReference>
<feature type="region of interest" description="Disordered" evidence="1">
    <location>
        <begin position="27"/>
        <end position="65"/>
    </location>
</feature>
<feature type="region of interest" description="Disordered" evidence="1">
    <location>
        <begin position="101"/>
        <end position="159"/>
    </location>
</feature>
<organism evidence="2 3">
    <name type="scientific">Zizania palustris</name>
    <name type="common">Northern wild rice</name>
    <dbReference type="NCBI Taxonomy" id="103762"/>
    <lineage>
        <taxon>Eukaryota</taxon>
        <taxon>Viridiplantae</taxon>
        <taxon>Streptophyta</taxon>
        <taxon>Embryophyta</taxon>
        <taxon>Tracheophyta</taxon>
        <taxon>Spermatophyta</taxon>
        <taxon>Magnoliopsida</taxon>
        <taxon>Liliopsida</taxon>
        <taxon>Poales</taxon>
        <taxon>Poaceae</taxon>
        <taxon>BOP clade</taxon>
        <taxon>Oryzoideae</taxon>
        <taxon>Oryzeae</taxon>
        <taxon>Zizaniinae</taxon>
        <taxon>Zizania</taxon>
    </lineage>
</organism>
<reference evidence="2" key="1">
    <citation type="journal article" date="2021" name="bioRxiv">
        <title>Whole Genome Assembly and Annotation of Northern Wild Rice, Zizania palustris L., Supports a Whole Genome Duplication in the Zizania Genus.</title>
        <authorList>
            <person name="Haas M."/>
            <person name="Kono T."/>
            <person name="Macchietto M."/>
            <person name="Millas R."/>
            <person name="McGilp L."/>
            <person name="Shao M."/>
            <person name="Duquette J."/>
            <person name="Hirsch C.N."/>
            <person name="Kimball J."/>
        </authorList>
    </citation>
    <scope>NUCLEOTIDE SEQUENCE</scope>
    <source>
        <tissue evidence="2">Fresh leaf tissue</tissue>
    </source>
</reference>
<keyword evidence="3" id="KW-1185">Reference proteome</keyword>